<organism evidence="1 2">
    <name type="scientific">Tichowtungia aerotolerans</name>
    <dbReference type="NCBI Taxonomy" id="2697043"/>
    <lineage>
        <taxon>Bacteria</taxon>
        <taxon>Pseudomonadati</taxon>
        <taxon>Kiritimatiellota</taxon>
        <taxon>Tichowtungiia</taxon>
        <taxon>Tichowtungiales</taxon>
        <taxon>Tichowtungiaceae</taxon>
        <taxon>Tichowtungia</taxon>
    </lineage>
</organism>
<protein>
    <submittedName>
        <fullName evidence="1">Uncharacterized protein</fullName>
    </submittedName>
</protein>
<proteinExistence type="predicted"/>
<sequence length="125" mass="14160">MTQPTKKDTVVWISDGVLTMSGDITEHREGMLTVAEHHLLGFGSCMSAFECEGFLQNEAELKRKFQDFYDAFMVEFDYYAESLGTGLHGCPDYRISPKPDALKYSEDEEVKAHLKRNEAKEEVAA</sequence>
<gene>
    <name evidence="1" type="ORF">GT409_08740</name>
</gene>
<keyword evidence="2" id="KW-1185">Reference proteome</keyword>
<dbReference type="KEGG" id="taer:GT409_08740"/>
<dbReference type="AlphaFoldDB" id="A0A6P1M3W8"/>
<evidence type="ECO:0000313" key="2">
    <source>
        <dbReference type="Proteomes" id="UP000464954"/>
    </source>
</evidence>
<name>A0A6P1M3W8_9BACT</name>
<dbReference type="RefSeq" id="WP_160628721.1">
    <property type="nucleotide sequence ID" value="NZ_CP047593.1"/>
</dbReference>
<dbReference type="EMBL" id="CP047593">
    <property type="protein sequence ID" value="QHI69539.1"/>
    <property type="molecule type" value="Genomic_DNA"/>
</dbReference>
<reference evidence="1 2" key="1">
    <citation type="submission" date="2020-01" db="EMBL/GenBank/DDBJ databases">
        <title>Ponticoccus aerotolerans gen. nov., sp. nov., an anaerobic bacterium and proposal of Ponticoccusceae fam. nov., Ponticoccusles ord. nov. and Ponticoccuse classis nov. in the phylum Kiritimatiellaeota.</title>
        <authorList>
            <person name="Zhou L.Y."/>
            <person name="Du Z.J."/>
        </authorList>
    </citation>
    <scope>NUCLEOTIDE SEQUENCE [LARGE SCALE GENOMIC DNA]</scope>
    <source>
        <strain evidence="1 2">S-5007</strain>
    </source>
</reference>
<dbReference type="Proteomes" id="UP000464954">
    <property type="component" value="Chromosome"/>
</dbReference>
<evidence type="ECO:0000313" key="1">
    <source>
        <dbReference type="EMBL" id="QHI69539.1"/>
    </source>
</evidence>
<accession>A0A6P1M3W8</accession>